<organism evidence="2 3">
    <name type="scientific">Sphaerisporangium corydalis</name>
    <dbReference type="NCBI Taxonomy" id="1441875"/>
    <lineage>
        <taxon>Bacteria</taxon>
        <taxon>Bacillati</taxon>
        <taxon>Actinomycetota</taxon>
        <taxon>Actinomycetes</taxon>
        <taxon>Streptosporangiales</taxon>
        <taxon>Streptosporangiaceae</taxon>
        <taxon>Sphaerisporangium</taxon>
    </lineage>
</organism>
<protein>
    <submittedName>
        <fullName evidence="2">Leader peptide</fullName>
    </submittedName>
</protein>
<reference evidence="3" key="1">
    <citation type="journal article" date="2019" name="Int. J. Syst. Evol. Microbiol.">
        <title>The Global Catalogue of Microorganisms (GCM) 10K type strain sequencing project: providing services to taxonomists for standard genome sequencing and annotation.</title>
        <authorList>
            <consortium name="The Broad Institute Genomics Platform"/>
            <consortium name="The Broad Institute Genome Sequencing Center for Infectious Disease"/>
            <person name="Wu L."/>
            <person name="Ma J."/>
        </authorList>
    </citation>
    <scope>NUCLEOTIDE SEQUENCE [LARGE SCALE GENOMIC DNA]</scope>
    <source>
        <strain evidence="3">CCUG 49560</strain>
    </source>
</reference>
<dbReference type="InterPro" id="IPR049979">
    <property type="entry name" value="Cys_resp_CS_actino"/>
</dbReference>
<dbReference type="NCBIfam" id="NF042934">
    <property type="entry name" value="cis_reg_atten"/>
    <property type="match status" value="1"/>
</dbReference>
<keyword evidence="3" id="KW-1185">Reference proteome</keyword>
<sequence>MNRAAFLTSRRHVDLCRVTGTLCRAVTPTGRSTTTGEERAGALVHPPPRAAHGHGDRR</sequence>
<evidence type="ECO:0000313" key="2">
    <source>
        <dbReference type="EMBL" id="MFC4590907.1"/>
    </source>
</evidence>
<name>A0ABV9EN58_9ACTN</name>
<dbReference type="EMBL" id="JBHSFN010000027">
    <property type="protein sequence ID" value="MFC4590907.1"/>
    <property type="molecule type" value="Genomic_DNA"/>
</dbReference>
<accession>A0ABV9EN58</accession>
<feature type="region of interest" description="Disordered" evidence="1">
    <location>
        <begin position="27"/>
        <end position="58"/>
    </location>
</feature>
<dbReference type="Proteomes" id="UP001595891">
    <property type="component" value="Unassembled WGS sequence"/>
</dbReference>
<evidence type="ECO:0000256" key="1">
    <source>
        <dbReference type="SAM" id="MobiDB-lite"/>
    </source>
</evidence>
<comment type="caution">
    <text evidence="2">The sequence shown here is derived from an EMBL/GenBank/DDBJ whole genome shotgun (WGS) entry which is preliminary data.</text>
</comment>
<gene>
    <name evidence="2" type="ORF">ACFO8L_32760</name>
</gene>
<proteinExistence type="predicted"/>
<dbReference type="RefSeq" id="WP_380708182.1">
    <property type="nucleotide sequence ID" value="NZ_JANZYP010000075.1"/>
</dbReference>
<evidence type="ECO:0000313" key="3">
    <source>
        <dbReference type="Proteomes" id="UP001595891"/>
    </source>
</evidence>